<sequence length="292" mass="31026">MRGIKAGGLAVAGIVTVATLVTVLVESEKGHTDGGLLDGGPASTTPYSGPLRVPHKEYDEDSQRATEAESGAAGLALECEGDIHSGGFGGNWSKGDGGSTPAEGLEAYFDIEQPGVPRSGYRVERDDGDRVLFSYDVGGRTKVAVIVAKDQPNRPGWGPETTASCDPAEFPESFTDDQGYEVWTDARGRRLPVTTISSSQGSEHCDWQSAHFLELGHGAKRVLYARDPEGVLSGLLTAPYDGDAALPDGARDTGYRHGEWELWLTADKKKAYVRTPDGVEAWPAVKKGMGCD</sequence>
<proteinExistence type="predicted"/>
<feature type="region of interest" description="Disordered" evidence="1">
    <location>
        <begin position="30"/>
        <end position="59"/>
    </location>
</feature>
<dbReference type="Proteomes" id="UP001230328">
    <property type="component" value="Unassembled WGS sequence"/>
</dbReference>
<dbReference type="EMBL" id="JAUSZI010000002">
    <property type="protein sequence ID" value="MDQ1023963.1"/>
    <property type="molecule type" value="Genomic_DNA"/>
</dbReference>
<evidence type="ECO:0000256" key="1">
    <source>
        <dbReference type="SAM" id="MobiDB-lite"/>
    </source>
</evidence>
<keyword evidence="2" id="KW-1133">Transmembrane helix</keyword>
<evidence type="ECO:0000313" key="4">
    <source>
        <dbReference type="Proteomes" id="UP001230328"/>
    </source>
</evidence>
<keyword evidence="2" id="KW-0472">Membrane</keyword>
<gene>
    <name evidence="3" type="ORF">QF035_001545</name>
</gene>
<keyword evidence="4" id="KW-1185">Reference proteome</keyword>
<protein>
    <recommendedName>
        <fullName evidence="5">Lipoprotein</fullName>
    </recommendedName>
</protein>
<evidence type="ECO:0008006" key="5">
    <source>
        <dbReference type="Google" id="ProtNLM"/>
    </source>
</evidence>
<dbReference type="RefSeq" id="WP_307519151.1">
    <property type="nucleotide sequence ID" value="NZ_JAUSZI010000002.1"/>
</dbReference>
<name>A0ABU0SKE9_9ACTN</name>
<evidence type="ECO:0000313" key="3">
    <source>
        <dbReference type="EMBL" id="MDQ1023963.1"/>
    </source>
</evidence>
<comment type="caution">
    <text evidence="3">The sequence shown here is derived from an EMBL/GenBank/DDBJ whole genome shotgun (WGS) entry which is preliminary data.</text>
</comment>
<feature type="transmembrane region" description="Helical" evidence="2">
    <location>
        <begin position="6"/>
        <end position="25"/>
    </location>
</feature>
<organism evidence="3 4">
    <name type="scientific">Streptomyces umbrinus</name>
    <dbReference type="NCBI Taxonomy" id="67370"/>
    <lineage>
        <taxon>Bacteria</taxon>
        <taxon>Bacillati</taxon>
        <taxon>Actinomycetota</taxon>
        <taxon>Actinomycetes</taxon>
        <taxon>Kitasatosporales</taxon>
        <taxon>Streptomycetaceae</taxon>
        <taxon>Streptomyces</taxon>
        <taxon>Streptomyces phaeochromogenes group</taxon>
    </lineage>
</organism>
<evidence type="ECO:0000256" key="2">
    <source>
        <dbReference type="SAM" id="Phobius"/>
    </source>
</evidence>
<accession>A0ABU0SKE9</accession>
<reference evidence="3 4" key="1">
    <citation type="submission" date="2023-07" db="EMBL/GenBank/DDBJ databases">
        <title>Comparative genomics of wheat-associated soil bacteria to identify genetic determinants of phenazine resistance.</title>
        <authorList>
            <person name="Mouncey N."/>
        </authorList>
    </citation>
    <scope>NUCLEOTIDE SEQUENCE [LARGE SCALE GENOMIC DNA]</scope>
    <source>
        <strain evidence="3 4">V2I4</strain>
    </source>
</reference>
<keyword evidence="2" id="KW-0812">Transmembrane</keyword>